<dbReference type="AlphaFoldDB" id="A0A927RA15"/>
<keyword evidence="2" id="KW-0418">Kinase</keyword>
<dbReference type="PANTHER" id="PTHR21310">
    <property type="entry name" value="AMINOGLYCOSIDE PHOSPHOTRANSFERASE-RELATED-RELATED"/>
    <property type="match status" value="1"/>
</dbReference>
<dbReference type="Proteomes" id="UP000638648">
    <property type="component" value="Unassembled WGS sequence"/>
</dbReference>
<name>A0A927RA15_9ACTN</name>
<dbReference type="InterPro" id="IPR051678">
    <property type="entry name" value="AGP_Transferase"/>
</dbReference>
<comment type="caution">
    <text evidence="2">The sequence shown here is derived from an EMBL/GenBank/DDBJ whole genome shotgun (WGS) entry which is preliminary data.</text>
</comment>
<sequence>MGDGWIERQYGVGASVEVVDRLPVAGGYSSSLVERLELLVRLPDGGRDTLTVLRKRATDAEVAALHALGEVTGATALPELLATGTDADGPWAMTPFYAGNTLRTEADVSDEVIASLARLHAHYVGVHVRGLPVIDRELWRRVCRHVSMRLSGLLTDAQLRAPMALVDRVRDDPVLLRALDWLPRTLVHGDMHANNVLVDGSGSKIIDWGNARLGPAMLDLASISAPSRPSFDLYAEAWADATDEVLDRRTMYVGFLWATVYVNTGYLGFAAQRMGLDVVTQMVERAGEALAGLAQVSR</sequence>
<dbReference type="EMBL" id="JADBEM010000001">
    <property type="protein sequence ID" value="MBE1608462.1"/>
    <property type="molecule type" value="Genomic_DNA"/>
</dbReference>
<evidence type="ECO:0000313" key="3">
    <source>
        <dbReference type="Proteomes" id="UP000638648"/>
    </source>
</evidence>
<evidence type="ECO:0000259" key="1">
    <source>
        <dbReference type="Pfam" id="PF01636"/>
    </source>
</evidence>
<proteinExistence type="predicted"/>
<dbReference type="Gene3D" id="3.90.1200.10">
    <property type="match status" value="1"/>
</dbReference>
<feature type="domain" description="Aminoglycoside phosphotransferase" evidence="1">
    <location>
        <begin position="23"/>
        <end position="243"/>
    </location>
</feature>
<evidence type="ECO:0000313" key="2">
    <source>
        <dbReference type="EMBL" id="MBE1608462.1"/>
    </source>
</evidence>
<reference evidence="2" key="1">
    <citation type="submission" date="2020-10" db="EMBL/GenBank/DDBJ databases">
        <title>Sequencing the genomes of 1000 actinobacteria strains.</title>
        <authorList>
            <person name="Klenk H.-P."/>
        </authorList>
    </citation>
    <scope>NUCLEOTIDE SEQUENCE</scope>
    <source>
        <strain evidence="2">DSM 45354</strain>
    </source>
</reference>
<dbReference type="GO" id="GO:0016301">
    <property type="term" value="F:kinase activity"/>
    <property type="evidence" value="ECO:0007669"/>
    <property type="project" value="UniProtKB-KW"/>
</dbReference>
<dbReference type="RefSeq" id="WP_192752233.1">
    <property type="nucleotide sequence ID" value="NZ_BAABJL010000097.1"/>
</dbReference>
<keyword evidence="2" id="KW-0808">Transferase</keyword>
<dbReference type="InterPro" id="IPR011009">
    <property type="entry name" value="Kinase-like_dom_sf"/>
</dbReference>
<protein>
    <submittedName>
        <fullName evidence="2">Aminoglycoside phosphotransferase (APT) family kinase protein</fullName>
    </submittedName>
</protein>
<dbReference type="Pfam" id="PF01636">
    <property type="entry name" value="APH"/>
    <property type="match status" value="1"/>
</dbReference>
<gene>
    <name evidence="2" type="ORF">HEB94_005310</name>
</gene>
<keyword evidence="3" id="KW-1185">Reference proteome</keyword>
<organism evidence="2 3">
    <name type="scientific">Actinopolymorpha pittospori</name>
    <dbReference type="NCBI Taxonomy" id="648752"/>
    <lineage>
        <taxon>Bacteria</taxon>
        <taxon>Bacillati</taxon>
        <taxon>Actinomycetota</taxon>
        <taxon>Actinomycetes</taxon>
        <taxon>Propionibacteriales</taxon>
        <taxon>Actinopolymorphaceae</taxon>
        <taxon>Actinopolymorpha</taxon>
    </lineage>
</organism>
<dbReference type="SUPFAM" id="SSF56112">
    <property type="entry name" value="Protein kinase-like (PK-like)"/>
    <property type="match status" value="1"/>
</dbReference>
<dbReference type="InterPro" id="IPR002575">
    <property type="entry name" value="Aminoglycoside_PTrfase"/>
</dbReference>
<accession>A0A927RA15</accession>